<reference evidence="2 3" key="1">
    <citation type="submission" date="2016-11" db="EMBL/GenBank/DDBJ databases">
        <authorList>
            <person name="Jaros S."/>
            <person name="Januszkiewicz K."/>
            <person name="Wedrychowicz H."/>
        </authorList>
    </citation>
    <scope>NUCLEOTIDE SEQUENCE [LARGE SCALE GENOMIC DNA]</scope>
    <source>
        <strain evidence="2 3">KHT3</strain>
    </source>
</reference>
<dbReference type="AlphaFoldDB" id="A0A1M6RB84"/>
<dbReference type="Gene3D" id="3.90.550.10">
    <property type="entry name" value="Spore Coat Polysaccharide Biosynthesis Protein SpsA, Chain A"/>
    <property type="match status" value="1"/>
</dbReference>
<protein>
    <submittedName>
        <fullName evidence="2">Glycosyltransferase involved in cell wall bisynthesis</fullName>
    </submittedName>
</protein>
<gene>
    <name evidence="2" type="ORF">SAMN05216463_101175</name>
</gene>
<dbReference type="PANTHER" id="PTHR43685:SF2">
    <property type="entry name" value="GLYCOSYLTRANSFERASE 2-LIKE DOMAIN-CONTAINING PROTEIN"/>
    <property type="match status" value="1"/>
</dbReference>
<dbReference type="InterPro" id="IPR050834">
    <property type="entry name" value="Glycosyltransf_2"/>
</dbReference>
<evidence type="ECO:0000313" key="2">
    <source>
        <dbReference type="EMBL" id="SHK29745.1"/>
    </source>
</evidence>
<name>A0A1M6RB84_XYLRU</name>
<accession>A0A1M6RB84</accession>
<dbReference type="Proteomes" id="UP000184130">
    <property type="component" value="Unassembled WGS sequence"/>
</dbReference>
<dbReference type="Pfam" id="PF00535">
    <property type="entry name" value="Glycos_transf_2"/>
    <property type="match status" value="1"/>
</dbReference>
<dbReference type="CDD" id="cd06433">
    <property type="entry name" value="GT_2_WfgS_like"/>
    <property type="match status" value="1"/>
</dbReference>
<proteinExistence type="predicted"/>
<keyword evidence="2" id="KW-0808">Transferase</keyword>
<dbReference type="GO" id="GO:0016740">
    <property type="term" value="F:transferase activity"/>
    <property type="evidence" value="ECO:0007669"/>
    <property type="project" value="UniProtKB-KW"/>
</dbReference>
<dbReference type="EMBL" id="FRBD01000001">
    <property type="protein sequence ID" value="SHK29745.1"/>
    <property type="molecule type" value="Genomic_DNA"/>
</dbReference>
<feature type="domain" description="Glycosyltransferase 2-like" evidence="1">
    <location>
        <begin position="15"/>
        <end position="136"/>
    </location>
</feature>
<sequence>MTHMKNMTQNCPLISIVVATYNCGSVIRELLDSYISQTYFNKELIIIDGGSTDDTVSVIKAYDKVVTYMISEPDHGVYDAINKGMAHAKGDFLIVMGADDHFISSSVLSDVVNNISDMNTVYYGDVYRNARNDLYRGKFNKWLLACENICHQAIFYPRSVYSMNQYDLAFPVFADYVYNIRLWKSVDFRYIPVCVTCYNCSGMSGGGRSDSEKYAPVFFNEVRKHLGCFCFLLRHLYKLTK</sequence>
<evidence type="ECO:0000313" key="3">
    <source>
        <dbReference type="Proteomes" id="UP000184130"/>
    </source>
</evidence>
<dbReference type="InterPro" id="IPR001173">
    <property type="entry name" value="Glyco_trans_2-like"/>
</dbReference>
<evidence type="ECO:0000259" key="1">
    <source>
        <dbReference type="Pfam" id="PF00535"/>
    </source>
</evidence>
<dbReference type="PANTHER" id="PTHR43685">
    <property type="entry name" value="GLYCOSYLTRANSFERASE"/>
    <property type="match status" value="1"/>
</dbReference>
<dbReference type="SUPFAM" id="SSF53448">
    <property type="entry name" value="Nucleotide-diphospho-sugar transferases"/>
    <property type="match status" value="1"/>
</dbReference>
<dbReference type="InterPro" id="IPR029044">
    <property type="entry name" value="Nucleotide-diphossugar_trans"/>
</dbReference>
<organism evidence="2 3">
    <name type="scientific">Xylanibacter ruminicola</name>
    <name type="common">Prevotella ruminicola</name>
    <dbReference type="NCBI Taxonomy" id="839"/>
    <lineage>
        <taxon>Bacteria</taxon>
        <taxon>Pseudomonadati</taxon>
        <taxon>Bacteroidota</taxon>
        <taxon>Bacteroidia</taxon>
        <taxon>Bacteroidales</taxon>
        <taxon>Prevotellaceae</taxon>
        <taxon>Xylanibacter</taxon>
    </lineage>
</organism>